<accession>A0AAF0J5W7</accession>
<dbReference type="AlphaFoldDB" id="A0AAF0J5W7"/>
<reference evidence="2" key="1">
    <citation type="submission" date="2023-03" db="EMBL/GenBank/DDBJ databases">
        <title>Mating type loci evolution in Malassezia.</title>
        <authorList>
            <person name="Coelho M.A."/>
        </authorList>
    </citation>
    <scope>NUCLEOTIDE SEQUENCE</scope>
    <source>
        <strain evidence="2">CBS 11721</strain>
    </source>
</reference>
<feature type="compositionally biased region" description="Basic and acidic residues" evidence="1">
    <location>
        <begin position="247"/>
        <end position="261"/>
    </location>
</feature>
<feature type="region of interest" description="Disordered" evidence="1">
    <location>
        <begin position="60"/>
        <end position="83"/>
    </location>
</feature>
<dbReference type="EMBL" id="CP119878">
    <property type="protein sequence ID" value="WFD34648.1"/>
    <property type="molecule type" value="Genomic_DNA"/>
</dbReference>
<name>A0AAF0J5W7_9BASI</name>
<evidence type="ECO:0000256" key="1">
    <source>
        <dbReference type="SAM" id="MobiDB-lite"/>
    </source>
</evidence>
<sequence>MDDDHIKQLERLADGETVDVDWAPLRKTIASRIRDNVNRIPEKAQPVLHKAAPIAPALREAQGENDPLNGSDRAADEAANANSVDDTARRDFFAARSAPADPAWPTHDTVLSGDALEKELATLSQLLDELDDPPVSAQRLAELVLERKPMPHTRSKYLAALRRVLQVAAATDIMEFSAPDIPPTPSWPTEPRRGSQVPPLSPIPFLQHEEGALGVPSGPVDEVDTVEGGEHGGVADTVRPLSSATDSPKDTSSKRQRSVEP</sequence>
<evidence type="ECO:0000313" key="3">
    <source>
        <dbReference type="Proteomes" id="UP001219933"/>
    </source>
</evidence>
<keyword evidence="3" id="KW-1185">Reference proteome</keyword>
<gene>
    <name evidence="2" type="ORF">MCUN1_001489</name>
</gene>
<protein>
    <submittedName>
        <fullName evidence="2">Uncharacterized protein</fullName>
    </submittedName>
</protein>
<dbReference type="Proteomes" id="UP001219933">
    <property type="component" value="Chromosome 2"/>
</dbReference>
<feature type="region of interest" description="Disordered" evidence="1">
    <location>
        <begin position="176"/>
        <end position="261"/>
    </location>
</feature>
<organism evidence="2 3">
    <name type="scientific">Malassezia cuniculi</name>
    <dbReference type="NCBI Taxonomy" id="948313"/>
    <lineage>
        <taxon>Eukaryota</taxon>
        <taxon>Fungi</taxon>
        <taxon>Dikarya</taxon>
        <taxon>Basidiomycota</taxon>
        <taxon>Ustilaginomycotina</taxon>
        <taxon>Malasseziomycetes</taxon>
        <taxon>Malasseziales</taxon>
        <taxon>Malasseziaceae</taxon>
        <taxon>Malassezia</taxon>
    </lineage>
</organism>
<proteinExistence type="predicted"/>
<evidence type="ECO:0000313" key="2">
    <source>
        <dbReference type="EMBL" id="WFD34648.1"/>
    </source>
</evidence>